<dbReference type="RefSeq" id="WP_154300270.1">
    <property type="nucleotide sequence ID" value="NZ_WKRD01000001.1"/>
</dbReference>
<dbReference type="InterPro" id="IPR052942">
    <property type="entry name" value="LPS_cholinephosphotransferase"/>
</dbReference>
<gene>
    <name evidence="2" type="ORF">GKE48_00800</name>
</gene>
<protein>
    <recommendedName>
        <fullName evidence="1">LicD/FKTN/FKRP nucleotidyltransferase domain-containing protein</fullName>
    </recommendedName>
</protein>
<sequence>MQFDRSFFEDEIRSGFYVTAEMKQAWASQLEVWEDFDRACRKNGIKYFADWGTLLGAVRHGGFIPWDDDMDVCMKREDYNRFNRMAKDIMPCGYDIYNIYSDENNDNMLTRIINGRNISFSKEHLEKYHGCPYIAGLDIFPLDYIAMKQEDADFQEEVISIVIRVSIFIKKHKDKLKDEGNLAIKKELESYVKQIEQLCAVTFDKNKDIQQQIRMLIDRLCSLYKERESKEIAPLLLWMDNKELKFPKEMYTEPVMLKFENIYVPAPCEYDYVLKKEYGDYHKVVLESDDAHEYPYYYKYKKFLADNGIQMCTFKINMTEYDKFMNNIHEERKKRRLTKKDNKKKILFMPFKAQNWKNMEPLWRKYIEDANNDVIVMPISYYYKNIDGTVEQYIENEKYPEYIHVISEDDYDITTCYQDEIVIQNPYDEYNVATTVHPKYYAKTLIQNTDKLTYVPWFVTDEIQQDDMRSDKSMDAYVNVPGVVYADEVIVQSDNIRNLYIRKLAGIYGDETTSIWQNKIIAEI</sequence>
<dbReference type="Pfam" id="PF04991">
    <property type="entry name" value="LicD"/>
    <property type="match status" value="1"/>
</dbReference>
<dbReference type="PANTHER" id="PTHR43404">
    <property type="entry name" value="LIPOPOLYSACCHARIDE CHOLINEPHOSPHOTRANSFERASE LICD"/>
    <property type="match status" value="1"/>
</dbReference>
<dbReference type="Proteomes" id="UP000481964">
    <property type="component" value="Unassembled WGS sequence"/>
</dbReference>
<accession>A0A7C9H4Q0</accession>
<organism evidence="2 3">
    <name type="scientific">Lachnospira eligens</name>
    <dbReference type="NCBI Taxonomy" id="39485"/>
    <lineage>
        <taxon>Bacteria</taxon>
        <taxon>Bacillati</taxon>
        <taxon>Bacillota</taxon>
        <taxon>Clostridia</taxon>
        <taxon>Lachnospirales</taxon>
        <taxon>Lachnospiraceae</taxon>
        <taxon>Lachnospira</taxon>
    </lineage>
</organism>
<name>A0A7C9H4Q0_9FIRM</name>
<evidence type="ECO:0000259" key="1">
    <source>
        <dbReference type="Pfam" id="PF04991"/>
    </source>
</evidence>
<dbReference type="EMBL" id="WKRD01000001">
    <property type="protein sequence ID" value="MSC55997.1"/>
    <property type="molecule type" value="Genomic_DNA"/>
</dbReference>
<dbReference type="GO" id="GO:0009100">
    <property type="term" value="P:glycoprotein metabolic process"/>
    <property type="evidence" value="ECO:0007669"/>
    <property type="project" value="UniProtKB-ARBA"/>
</dbReference>
<dbReference type="AlphaFoldDB" id="A0A7C9H4Q0"/>
<comment type="caution">
    <text evidence="2">The sequence shown here is derived from an EMBL/GenBank/DDBJ whole genome shotgun (WGS) entry which is preliminary data.</text>
</comment>
<feature type="domain" description="LicD/FKTN/FKRP nucleotidyltransferase" evidence="1">
    <location>
        <begin position="40"/>
        <end position="279"/>
    </location>
</feature>
<dbReference type="PANTHER" id="PTHR43404:SF2">
    <property type="entry name" value="LIPOPOLYSACCHARIDE CHOLINEPHOSPHOTRANSFERASE LICD"/>
    <property type="match status" value="1"/>
</dbReference>
<proteinExistence type="predicted"/>
<evidence type="ECO:0000313" key="2">
    <source>
        <dbReference type="EMBL" id="MSC55997.1"/>
    </source>
</evidence>
<reference evidence="2 3" key="1">
    <citation type="journal article" date="2019" name="Nat. Med.">
        <title>A library of human gut bacterial isolates paired with longitudinal multiomics data enables mechanistic microbiome research.</title>
        <authorList>
            <person name="Poyet M."/>
            <person name="Groussin M."/>
            <person name="Gibbons S.M."/>
            <person name="Avila-Pacheco J."/>
            <person name="Jiang X."/>
            <person name="Kearney S.M."/>
            <person name="Perrotta A.R."/>
            <person name="Berdy B."/>
            <person name="Zhao S."/>
            <person name="Lieberman T.D."/>
            <person name="Swanson P.K."/>
            <person name="Smith M."/>
            <person name="Roesemann S."/>
            <person name="Alexander J.E."/>
            <person name="Rich S.A."/>
            <person name="Livny J."/>
            <person name="Vlamakis H."/>
            <person name="Clish C."/>
            <person name="Bullock K."/>
            <person name="Deik A."/>
            <person name="Scott J."/>
            <person name="Pierce K.A."/>
            <person name="Xavier R.J."/>
            <person name="Alm E.J."/>
        </authorList>
    </citation>
    <scope>NUCLEOTIDE SEQUENCE [LARGE SCALE GENOMIC DNA]</scope>
    <source>
        <strain evidence="2 3">BIOML-A1</strain>
    </source>
</reference>
<evidence type="ECO:0000313" key="3">
    <source>
        <dbReference type="Proteomes" id="UP000481964"/>
    </source>
</evidence>
<dbReference type="InterPro" id="IPR007074">
    <property type="entry name" value="LicD/FKTN/FKRP_NTP_transf"/>
</dbReference>